<dbReference type="SMART" id="SM01319">
    <property type="entry name" value="Tankyrase_bdg_C"/>
    <property type="match status" value="1"/>
</dbReference>
<evidence type="ECO:0000313" key="4">
    <source>
        <dbReference type="Proteomes" id="UP000694402"/>
    </source>
</evidence>
<reference evidence="3" key="3">
    <citation type="submission" date="2025-09" db="UniProtKB">
        <authorList>
            <consortium name="Ensembl"/>
        </authorList>
    </citation>
    <scope>IDENTIFICATION</scope>
</reference>
<feature type="region of interest" description="Disordered" evidence="1">
    <location>
        <begin position="936"/>
        <end position="1059"/>
    </location>
</feature>
<dbReference type="AlphaFoldDB" id="A0AAZ3SJ04"/>
<feature type="region of interest" description="Disordered" evidence="1">
    <location>
        <begin position="1"/>
        <end position="200"/>
    </location>
</feature>
<feature type="compositionally biased region" description="Low complexity" evidence="1">
    <location>
        <begin position="53"/>
        <end position="69"/>
    </location>
</feature>
<dbReference type="GeneTree" id="ENSGT00940000154184"/>
<feature type="compositionally biased region" description="Polar residues" evidence="1">
    <location>
        <begin position="185"/>
        <end position="200"/>
    </location>
</feature>
<feature type="compositionally biased region" description="Low complexity" evidence="1">
    <location>
        <begin position="126"/>
        <end position="145"/>
    </location>
</feature>
<organism evidence="3 4">
    <name type="scientific">Oncorhynchus tshawytscha</name>
    <name type="common">Chinook salmon</name>
    <name type="synonym">Salmo tshawytscha</name>
    <dbReference type="NCBI Taxonomy" id="74940"/>
    <lineage>
        <taxon>Eukaryota</taxon>
        <taxon>Metazoa</taxon>
        <taxon>Chordata</taxon>
        <taxon>Craniata</taxon>
        <taxon>Vertebrata</taxon>
        <taxon>Euteleostomi</taxon>
        <taxon>Actinopterygii</taxon>
        <taxon>Neopterygii</taxon>
        <taxon>Teleostei</taxon>
        <taxon>Protacanthopterygii</taxon>
        <taxon>Salmoniformes</taxon>
        <taxon>Salmonidae</taxon>
        <taxon>Salmoninae</taxon>
        <taxon>Oncorhynchus</taxon>
    </lineage>
</organism>
<feature type="region of interest" description="Disordered" evidence="1">
    <location>
        <begin position="472"/>
        <end position="593"/>
    </location>
</feature>
<name>A0AAZ3SJ04_ONCTS</name>
<feature type="region of interest" description="Disordered" evidence="1">
    <location>
        <begin position="631"/>
        <end position="694"/>
    </location>
</feature>
<reference evidence="4" key="1">
    <citation type="journal article" date="2018" name="PLoS ONE">
        <title>Chinook salmon (Oncorhynchus tshawytscha) genome and transcriptome.</title>
        <authorList>
            <person name="Christensen K.A."/>
            <person name="Leong J.S."/>
            <person name="Sakhrani D."/>
            <person name="Biagi C.A."/>
            <person name="Minkley D.R."/>
            <person name="Withler R.E."/>
            <person name="Rondeau E.B."/>
            <person name="Koop B.F."/>
            <person name="Devlin R.H."/>
        </authorList>
    </citation>
    <scope>NUCLEOTIDE SEQUENCE [LARGE SCALE GENOMIC DNA]</scope>
</reference>
<feature type="compositionally biased region" description="Polar residues" evidence="1">
    <location>
        <begin position="146"/>
        <end position="160"/>
    </location>
</feature>
<dbReference type="Pfam" id="PF15327">
    <property type="entry name" value="Tankyrase_bdg_C"/>
    <property type="match status" value="1"/>
</dbReference>
<feature type="domain" description="Tankyrase 1-binding protein C-terminal" evidence="2">
    <location>
        <begin position="876"/>
        <end position="1050"/>
    </location>
</feature>
<reference evidence="3" key="2">
    <citation type="submission" date="2025-08" db="UniProtKB">
        <authorList>
            <consortium name="Ensembl"/>
        </authorList>
    </citation>
    <scope>IDENTIFICATION</scope>
</reference>
<feature type="compositionally biased region" description="Basic and acidic residues" evidence="1">
    <location>
        <begin position="334"/>
        <end position="343"/>
    </location>
</feature>
<feature type="compositionally biased region" description="Polar residues" evidence="1">
    <location>
        <begin position="995"/>
        <end position="1025"/>
    </location>
</feature>
<feature type="region of interest" description="Disordered" evidence="1">
    <location>
        <begin position="887"/>
        <end position="918"/>
    </location>
</feature>
<dbReference type="Proteomes" id="UP000694402">
    <property type="component" value="Unassembled WGS sequence"/>
</dbReference>
<dbReference type="InterPro" id="IPR032764">
    <property type="entry name" value="Tankyrase-bd_C"/>
</dbReference>
<feature type="region of interest" description="Disordered" evidence="1">
    <location>
        <begin position="386"/>
        <end position="439"/>
    </location>
</feature>
<feature type="compositionally biased region" description="Polar residues" evidence="1">
    <location>
        <begin position="112"/>
        <end position="124"/>
    </location>
</feature>
<protein>
    <recommendedName>
        <fullName evidence="2">Tankyrase 1-binding protein C-terminal domain-containing protein</fullName>
    </recommendedName>
</protein>
<keyword evidence="4" id="KW-1185">Reference proteome</keyword>
<feature type="compositionally biased region" description="Basic and acidic residues" evidence="1">
    <location>
        <begin position="631"/>
        <end position="669"/>
    </location>
</feature>
<dbReference type="Ensembl" id="ENSOTST00005182664.1">
    <property type="protein sequence ID" value="ENSOTSP00005153016.1"/>
    <property type="gene ID" value="ENSOTSG00005066035.1"/>
</dbReference>
<feature type="compositionally biased region" description="Basic and acidic residues" evidence="1">
    <location>
        <begin position="936"/>
        <end position="956"/>
    </location>
</feature>
<dbReference type="PANTHER" id="PTHR22042:SF3">
    <property type="entry name" value="RIKEN CDNA 2900026A02 GENE"/>
    <property type="match status" value="1"/>
</dbReference>
<accession>A0AAZ3SJ04</accession>
<proteinExistence type="predicted"/>
<feature type="compositionally biased region" description="Polar residues" evidence="1">
    <location>
        <begin position="76"/>
        <end position="86"/>
    </location>
</feature>
<evidence type="ECO:0000313" key="3">
    <source>
        <dbReference type="Ensembl" id="ENSOTSP00005153016.1"/>
    </source>
</evidence>
<feature type="region of interest" description="Disordered" evidence="1">
    <location>
        <begin position="236"/>
        <end position="310"/>
    </location>
</feature>
<dbReference type="PANTHER" id="PTHR22042">
    <property type="entry name" value="TANKYRASE 1 BINDING PROTEIN"/>
    <property type="match status" value="1"/>
</dbReference>
<feature type="compositionally biased region" description="Basic residues" evidence="1">
    <location>
        <begin position="895"/>
        <end position="909"/>
    </location>
</feature>
<evidence type="ECO:0000256" key="1">
    <source>
        <dbReference type="SAM" id="MobiDB-lite"/>
    </source>
</evidence>
<feature type="region of interest" description="Disordered" evidence="1">
    <location>
        <begin position="326"/>
        <end position="371"/>
    </location>
</feature>
<dbReference type="InterPro" id="IPR040006">
    <property type="entry name" value="TNKS1BP1-like"/>
</dbReference>
<feature type="compositionally biased region" description="Basic and acidic residues" evidence="1">
    <location>
        <begin position="250"/>
        <end position="263"/>
    </location>
</feature>
<evidence type="ECO:0000259" key="2">
    <source>
        <dbReference type="SMART" id="SM01319"/>
    </source>
</evidence>
<feature type="compositionally biased region" description="Basic and acidic residues" evidence="1">
    <location>
        <begin position="271"/>
        <end position="280"/>
    </location>
</feature>
<feature type="compositionally biased region" description="Acidic residues" evidence="1">
    <location>
        <begin position="417"/>
        <end position="431"/>
    </location>
</feature>
<feature type="compositionally biased region" description="Basic and acidic residues" evidence="1">
    <location>
        <begin position="288"/>
        <end position="310"/>
    </location>
</feature>
<sequence>MAARMDIASGEVGQARGAGFKPAPGPKPRLTPKPFSLQRNTTLRSILAPKTLTRTPQPSQTTSTTPTTSRKPEPNQPISGPVSDSSGAVKHDTESTMTPEPTNALKAPSAITPYTNSTHTTEQNHAALSTSSSLTAPTSEPPASTISDRTGTSEANQVSESELDEHGNSDSGHSATGTEAVPLPSVTSAPLQPQSEDTVSELTSVIVRCHAGEDQTARWGGCRKRLSMGLTSRFESAGLSCPSQPPAKENNQKQEQATKRETAVLKVSVLRTKEEEKITDSPETPSDPECRLKHSAPLKEERFGEGVKETGEEKVFSIQRRISLLLDSSSRPEPLTKREEVPDPIKQADGSLDTPPVQASNQRVDVAPQPIPGRVHRVLSVTGGSLATSESVQLAPREDKASTLCRSGRSGIKVNSEEIEDEEEEGEEEGEEKGAQVPIYKPVGRLLRMEDGGKKQELVIDQIEKDMETKVQEEEKLKQLELEERQAEKEREKERKQEVELERQKKVEKEKERERWSEKEERKVKEEGRERQREIERERDRQGQREEEERERKRKEEDRERERQRGEERDRERQREDEERENMRKEEKERERQIELEREKEILREEEEREMFRVEKERLREEDREKLIEEERKRERKREEEKMKEDERQREKEQARERQREEEREKEQVESSVQLITLEPDHSPKPELPSRSPTIPIIEPILKDEEQPHIKVVYSFSNKEEKTLLEVVNDNFSIKLGRWGSQTRLLADRAQDETSSPGRLLGLQKTVVNTQEALNVKSHPAEGNIEWVVPTPENMMEKVDEEEEANVDTEEEQLKCCVGAGEGHDTEALIGGELDKQYGGCDTRLSEDDSLQTTVEQISPVTPDEPNSTSPLEETEELLAFPDISPLLDTSAQRARAKLRKSRRTRPPRAVHQNSTTATLEENRIHDWRFCDSSDKVDSLTRGDCESDEEQPRGREVCSPPSQPQRIPLFSGMDPSALKAQLKKRTGGGVKGADTDSQTDSLALSPSQLSRSPGCSSFLPRTSQILPPVVNKDGGGDSSPSWLQELKSKKRLSQYNSED</sequence>